<comment type="caution">
    <text evidence="1">The sequence shown here is derived from an EMBL/GenBank/DDBJ whole genome shotgun (WGS) entry which is preliminary data.</text>
</comment>
<evidence type="ECO:0000313" key="2">
    <source>
        <dbReference type="Proteomes" id="UP000294856"/>
    </source>
</evidence>
<reference evidence="1 2" key="1">
    <citation type="submission" date="2019-03" db="EMBL/GenBank/DDBJ databases">
        <title>Genomic Encyclopedia of Type Strains, Phase IV (KMG-IV): sequencing the most valuable type-strain genomes for metagenomic binning, comparative biology and taxonomic classification.</title>
        <authorList>
            <person name="Goeker M."/>
        </authorList>
    </citation>
    <scope>NUCLEOTIDE SEQUENCE [LARGE SCALE GENOMIC DNA]</scope>
    <source>
        <strain evidence="1 2">DSM 44684</strain>
    </source>
</reference>
<name>A0A4R1G059_9NOCA</name>
<dbReference type="Proteomes" id="UP000294856">
    <property type="component" value="Unassembled WGS sequence"/>
</dbReference>
<dbReference type="AlphaFoldDB" id="A0A4R1G059"/>
<protein>
    <submittedName>
        <fullName evidence="1">Uncharacterized protein</fullName>
    </submittedName>
</protein>
<accession>A0A4R1G059</accession>
<organism evidence="1 2">
    <name type="scientific">Nocardia alba</name>
    <dbReference type="NCBI Taxonomy" id="225051"/>
    <lineage>
        <taxon>Bacteria</taxon>
        <taxon>Bacillati</taxon>
        <taxon>Actinomycetota</taxon>
        <taxon>Actinomycetes</taxon>
        <taxon>Mycobacteriales</taxon>
        <taxon>Nocardiaceae</taxon>
        <taxon>Nocardia</taxon>
    </lineage>
</organism>
<evidence type="ECO:0000313" key="1">
    <source>
        <dbReference type="EMBL" id="TCJ99459.1"/>
    </source>
</evidence>
<sequence>MPTARTIISGLYRKGATPGGLILMASTARIEGNRETVLDKLTYSTPTDIIVRGRLPSES</sequence>
<gene>
    <name evidence="1" type="ORF">DFR71_0436</name>
</gene>
<keyword evidence="2" id="KW-1185">Reference proteome</keyword>
<dbReference type="EMBL" id="SMFR01000001">
    <property type="protein sequence ID" value="TCJ99459.1"/>
    <property type="molecule type" value="Genomic_DNA"/>
</dbReference>
<proteinExistence type="predicted"/>